<reference evidence="1" key="1">
    <citation type="submission" date="2022-06" db="EMBL/GenBank/DDBJ databases">
        <title>Complete genome sequences of two strains of the flax pathogen Septoria linicola.</title>
        <authorList>
            <person name="Lapalu N."/>
            <person name="Simon A."/>
            <person name="Demenou B."/>
            <person name="Paumier D."/>
            <person name="Guillot M.-P."/>
            <person name="Gout L."/>
            <person name="Valade R."/>
        </authorList>
    </citation>
    <scope>NUCLEOTIDE SEQUENCE</scope>
    <source>
        <strain evidence="1">SE15195</strain>
    </source>
</reference>
<proteinExistence type="predicted"/>
<keyword evidence="2" id="KW-1185">Reference proteome</keyword>
<name>A0A9Q9B0X5_9PEZI</name>
<dbReference type="Proteomes" id="UP001056384">
    <property type="component" value="Chromosome 15"/>
</dbReference>
<evidence type="ECO:0000313" key="2">
    <source>
        <dbReference type="Proteomes" id="UP001056384"/>
    </source>
</evidence>
<accession>A0A9Q9B0X5</accession>
<organism evidence="1 2">
    <name type="scientific">Septoria linicola</name>
    <dbReference type="NCBI Taxonomy" id="215465"/>
    <lineage>
        <taxon>Eukaryota</taxon>
        <taxon>Fungi</taxon>
        <taxon>Dikarya</taxon>
        <taxon>Ascomycota</taxon>
        <taxon>Pezizomycotina</taxon>
        <taxon>Dothideomycetes</taxon>
        <taxon>Dothideomycetidae</taxon>
        <taxon>Mycosphaerellales</taxon>
        <taxon>Mycosphaerellaceae</taxon>
        <taxon>Septoria</taxon>
    </lineage>
</organism>
<dbReference type="EMBL" id="CP099432">
    <property type="protein sequence ID" value="USW59692.1"/>
    <property type="molecule type" value="Genomic_DNA"/>
</dbReference>
<evidence type="ECO:0000313" key="1">
    <source>
        <dbReference type="EMBL" id="USW59692.1"/>
    </source>
</evidence>
<protein>
    <submittedName>
        <fullName evidence="1">Uncharacterized protein</fullName>
    </submittedName>
</protein>
<dbReference type="AlphaFoldDB" id="A0A9Q9B0X5"/>
<sequence length="406" mass="43742">MAASAATRHMAARRRSATIHLISLLITVLLYVTAMMSASFAIVVADEMVMDAVMPAAPAAQAAFDAAYEAMAHSIEATFVRVAPTPQTGGTLRAVYCNAALTRDMLYDEKTWRAVEGTISSSLSSSSATLVASRCARNATALERAQAEMIGRGMGRGRGGGDDDTAAARRLTLIMHNALDGLARWEQGRVVHVLDETHAHVTELADSVGTLGPKPRRVLPIDNIDAMLAHVPSSTAIALQLYLAVRHALHRALPLSGWLTAYLAHDARHDHARHVLSDVLDASPVAPFLTAYMTARNSSSSSCPHTDLTLQTLAAQWTPTGHVRADTIFSHGIQHPLSHCRAQQTCLPADAAQHVLATFDAAMEPVRIAKQNWIMAGAPVGRWSPTTQKRWRSKMAELERHSVRGA</sequence>
<gene>
    <name evidence="1" type="ORF">Slin15195_G130110</name>
</gene>